<dbReference type="EC" id="2.7.13.3" evidence="3"/>
<dbReference type="Gene3D" id="1.10.287.130">
    <property type="match status" value="1"/>
</dbReference>
<dbReference type="PROSITE" id="PS50110">
    <property type="entry name" value="RESPONSE_REGULATORY"/>
    <property type="match status" value="1"/>
</dbReference>
<evidence type="ECO:0000256" key="8">
    <source>
        <dbReference type="ARBA" id="ARBA00022777"/>
    </source>
</evidence>
<dbReference type="InterPro" id="IPR001789">
    <property type="entry name" value="Sig_transdc_resp-reg_receiver"/>
</dbReference>
<dbReference type="PANTHER" id="PTHR45339">
    <property type="entry name" value="HYBRID SIGNAL TRANSDUCTION HISTIDINE KINASE J"/>
    <property type="match status" value="1"/>
</dbReference>
<evidence type="ECO:0000256" key="4">
    <source>
        <dbReference type="ARBA" id="ARBA00022553"/>
    </source>
</evidence>
<evidence type="ECO:0000313" key="19">
    <source>
        <dbReference type="EMBL" id="SFJ34361.1"/>
    </source>
</evidence>
<dbReference type="SUPFAM" id="SSF47384">
    <property type="entry name" value="Homodimeric domain of signal transducing histidine kinase"/>
    <property type="match status" value="1"/>
</dbReference>
<dbReference type="PRINTS" id="PR00344">
    <property type="entry name" value="BCTRLSENSOR"/>
</dbReference>
<dbReference type="EMBL" id="FORX01000002">
    <property type="protein sequence ID" value="SFJ34361.1"/>
    <property type="molecule type" value="Genomic_DNA"/>
</dbReference>
<keyword evidence="8 19" id="KW-0418">Kinase</keyword>
<sequence length="627" mass="68985">MFSTRHSLSLRLIISMGLLSLVASTILAAAQLHFKYKSNIAAVHGSMDQVASGDLNSISASLWQLDTTLLDIQLQGLVARPNFVHAAIVQSGKTIAEAGRVDAKRSIRREFDLTFSFNDQPYALGKLVLVASLDRIRAQVGREFLDLLVGETIVALLLVSALLFLFHRQVGMHLHALAAQVRDISPVNLEQPIALGKKFRNDELDQVTASLEKMRRGLLEAFTKLSEEVEERRIAESRLSLAKEQAESATQAKTQFLANMSHEIRTPMNGVMGMLQLAMDNSDPAVIQQYLQTAMRSSRSLLRLLNDILDLSRLEASRMPVMQEPFDLRELMEELTDSFQAVVLDRGLALRGTVDETVPPALLGDTVRIRQILTNLIGNAVKFTLRGKVEIRVSSLTPVKPGEHRVFIEVEDTGVGIPDKAQPGLFAPFAQADSTQTRKFEGSGLGLSITQHLVVLLGGSLAFESSPSGSLFAVCLPLQSAPPRELKNTPAPQLDDEQPMAPLKVLVAEDNPVNSTIAMKFLEGMRHTPTLATTGQEVLECMRNEFFDLVLMDIQMPEMDGLEATRIIRSWPKSEGGETPIVAMTAHAFPSDTERFMAAGMNGHLAKPISQQDLERFLRSMPTARQA</sequence>
<reference evidence="20" key="1">
    <citation type="submission" date="2016-10" db="EMBL/GenBank/DDBJ databases">
        <authorList>
            <person name="Varghese N."/>
            <person name="Submissions S."/>
        </authorList>
    </citation>
    <scope>NUCLEOTIDE SEQUENCE [LARGE SCALE GENOMIC DNA]</scope>
    <source>
        <strain evidence="20">DSM 5918</strain>
    </source>
</reference>
<evidence type="ECO:0000259" key="16">
    <source>
        <dbReference type="PROSITE" id="PS50109"/>
    </source>
</evidence>
<dbReference type="SUPFAM" id="SSF52172">
    <property type="entry name" value="CheY-like"/>
    <property type="match status" value="1"/>
</dbReference>
<dbReference type="GO" id="GO:0016020">
    <property type="term" value="C:membrane"/>
    <property type="evidence" value="ECO:0007669"/>
    <property type="project" value="UniProtKB-SubCell"/>
</dbReference>
<evidence type="ECO:0000256" key="5">
    <source>
        <dbReference type="ARBA" id="ARBA00022679"/>
    </source>
</evidence>
<dbReference type="Pfam" id="PF00512">
    <property type="entry name" value="HisKA"/>
    <property type="match status" value="1"/>
</dbReference>
<dbReference type="PROSITE" id="PS50885">
    <property type="entry name" value="HAMP"/>
    <property type="match status" value="1"/>
</dbReference>
<keyword evidence="12 15" id="KW-0472">Membrane</keyword>
<dbReference type="AlphaFoldDB" id="A0A1I3QMA5"/>
<dbReference type="InterPro" id="IPR004358">
    <property type="entry name" value="Sig_transdc_His_kin-like_C"/>
</dbReference>
<dbReference type="GO" id="GO:0005524">
    <property type="term" value="F:ATP binding"/>
    <property type="evidence" value="ECO:0007669"/>
    <property type="project" value="UniProtKB-KW"/>
</dbReference>
<dbReference type="InterPro" id="IPR036890">
    <property type="entry name" value="HATPase_C_sf"/>
</dbReference>
<keyword evidence="4 13" id="KW-0597">Phosphoprotein</keyword>
<dbReference type="SMART" id="SM00387">
    <property type="entry name" value="HATPase_c"/>
    <property type="match status" value="1"/>
</dbReference>
<dbReference type="Pfam" id="PF00072">
    <property type="entry name" value="Response_reg"/>
    <property type="match status" value="1"/>
</dbReference>
<evidence type="ECO:0000256" key="9">
    <source>
        <dbReference type="ARBA" id="ARBA00022840"/>
    </source>
</evidence>
<evidence type="ECO:0000256" key="10">
    <source>
        <dbReference type="ARBA" id="ARBA00022989"/>
    </source>
</evidence>
<comment type="catalytic activity">
    <reaction evidence="1">
        <text>ATP + protein L-histidine = ADP + protein N-phospho-L-histidine.</text>
        <dbReference type="EC" id="2.7.13.3"/>
    </reaction>
</comment>
<keyword evidence="9" id="KW-0067">ATP-binding</keyword>
<evidence type="ECO:0000256" key="14">
    <source>
        <dbReference type="SAM" id="Coils"/>
    </source>
</evidence>
<dbReference type="STRING" id="52560.SAMN04488082_102365"/>
<evidence type="ECO:0000256" key="2">
    <source>
        <dbReference type="ARBA" id="ARBA00004370"/>
    </source>
</evidence>
<proteinExistence type="predicted"/>
<evidence type="ECO:0000259" key="18">
    <source>
        <dbReference type="PROSITE" id="PS50885"/>
    </source>
</evidence>
<evidence type="ECO:0000313" key="20">
    <source>
        <dbReference type="Proteomes" id="UP000198635"/>
    </source>
</evidence>
<evidence type="ECO:0000256" key="15">
    <source>
        <dbReference type="SAM" id="Phobius"/>
    </source>
</evidence>
<dbReference type="InterPro" id="IPR003594">
    <property type="entry name" value="HATPase_dom"/>
</dbReference>
<comment type="subcellular location">
    <subcellularLocation>
        <location evidence="2">Membrane</location>
    </subcellularLocation>
</comment>
<dbReference type="CDD" id="cd00082">
    <property type="entry name" value="HisKA"/>
    <property type="match status" value="1"/>
</dbReference>
<dbReference type="SMART" id="SM00448">
    <property type="entry name" value="REC"/>
    <property type="match status" value="1"/>
</dbReference>
<dbReference type="InterPro" id="IPR036097">
    <property type="entry name" value="HisK_dim/P_sf"/>
</dbReference>
<feature type="transmembrane region" description="Helical" evidence="15">
    <location>
        <begin position="12"/>
        <end position="30"/>
    </location>
</feature>
<gene>
    <name evidence="19" type="ORF">SAMN04488082_102365</name>
</gene>
<keyword evidence="10 15" id="KW-1133">Transmembrane helix</keyword>
<dbReference type="Gene3D" id="6.10.340.10">
    <property type="match status" value="1"/>
</dbReference>
<evidence type="ECO:0000256" key="7">
    <source>
        <dbReference type="ARBA" id="ARBA00022741"/>
    </source>
</evidence>
<feature type="coiled-coil region" evidence="14">
    <location>
        <begin position="225"/>
        <end position="252"/>
    </location>
</feature>
<dbReference type="PANTHER" id="PTHR45339:SF1">
    <property type="entry name" value="HYBRID SIGNAL TRANSDUCTION HISTIDINE KINASE J"/>
    <property type="match status" value="1"/>
</dbReference>
<dbReference type="InterPro" id="IPR003661">
    <property type="entry name" value="HisK_dim/P_dom"/>
</dbReference>
<dbReference type="SMART" id="SM00388">
    <property type="entry name" value="HisKA"/>
    <property type="match status" value="1"/>
</dbReference>
<evidence type="ECO:0000256" key="3">
    <source>
        <dbReference type="ARBA" id="ARBA00012438"/>
    </source>
</evidence>
<keyword evidence="14" id="KW-0175">Coiled coil</keyword>
<feature type="modified residue" description="4-aspartylphosphate" evidence="13">
    <location>
        <position position="553"/>
    </location>
</feature>
<dbReference type="PROSITE" id="PS50109">
    <property type="entry name" value="HIS_KIN"/>
    <property type="match status" value="1"/>
</dbReference>
<dbReference type="SUPFAM" id="SSF55874">
    <property type="entry name" value="ATPase domain of HSP90 chaperone/DNA topoisomerase II/histidine kinase"/>
    <property type="match status" value="1"/>
</dbReference>
<keyword evidence="11" id="KW-0902">Two-component regulatory system</keyword>
<feature type="domain" description="Response regulatory" evidence="17">
    <location>
        <begin position="504"/>
        <end position="622"/>
    </location>
</feature>
<dbReference type="InterPro" id="IPR033414">
    <property type="entry name" value="Sensor_dom"/>
</dbReference>
<dbReference type="CDD" id="cd17546">
    <property type="entry name" value="REC_hyHK_CKI1_RcsC-like"/>
    <property type="match status" value="1"/>
</dbReference>
<evidence type="ECO:0000259" key="17">
    <source>
        <dbReference type="PROSITE" id="PS50110"/>
    </source>
</evidence>
<feature type="domain" description="Histidine kinase" evidence="16">
    <location>
        <begin position="259"/>
        <end position="480"/>
    </location>
</feature>
<evidence type="ECO:0000256" key="1">
    <source>
        <dbReference type="ARBA" id="ARBA00000085"/>
    </source>
</evidence>
<organism evidence="19 20">
    <name type="scientific">Desulfomicrobium apsheronum</name>
    <dbReference type="NCBI Taxonomy" id="52560"/>
    <lineage>
        <taxon>Bacteria</taxon>
        <taxon>Pseudomonadati</taxon>
        <taxon>Thermodesulfobacteriota</taxon>
        <taxon>Desulfovibrionia</taxon>
        <taxon>Desulfovibrionales</taxon>
        <taxon>Desulfomicrobiaceae</taxon>
        <taxon>Desulfomicrobium</taxon>
    </lineage>
</organism>
<dbReference type="FunFam" id="3.30.565.10:FF:000010">
    <property type="entry name" value="Sensor histidine kinase RcsC"/>
    <property type="match status" value="1"/>
</dbReference>
<dbReference type="Pfam" id="PF17149">
    <property type="entry name" value="CHASE5"/>
    <property type="match status" value="1"/>
</dbReference>
<dbReference type="InterPro" id="IPR011006">
    <property type="entry name" value="CheY-like_superfamily"/>
</dbReference>
<keyword evidence="5" id="KW-0808">Transferase</keyword>
<name>A0A1I3QMA5_9BACT</name>
<evidence type="ECO:0000256" key="12">
    <source>
        <dbReference type="ARBA" id="ARBA00023136"/>
    </source>
</evidence>
<protein>
    <recommendedName>
        <fullName evidence="3">histidine kinase</fullName>
        <ecNumber evidence="3">2.7.13.3</ecNumber>
    </recommendedName>
</protein>
<feature type="transmembrane region" description="Helical" evidence="15">
    <location>
        <begin position="144"/>
        <end position="166"/>
    </location>
</feature>
<evidence type="ECO:0000256" key="6">
    <source>
        <dbReference type="ARBA" id="ARBA00022692"/>
    </source>
</evidence>
<dbReference type="Gene3D" id="3.30.565.10">
    <property type="entry name" value="Histidine kinase-like ATPase, C-terminal domain"/>
    <property type="match status" value="1"/>
</dbReference>
<keyword evidence="7" id="KW-0547">Nucleotide-binding</keyword>
<dbReference type="InterPro" id="IPR005467">
    <property type="entry name" value="His_kinase_dom"/>
</dbReference>
<evidence type="ECO:0000256" key="11">
    <source>
        <dbReference type="ARBA" id="ARBA00023012"/>
    </source>
</evidence>
<feature type="domain" description="HAMP" evidence="18">
    <location>
        <begin position="168"/>
        <end position="223"/>
    </location>
</feature>
<dbReference type="FunFam" id="1.10.287.130:FF:000004">
    <property type="entry name" value="Ethylene receptor 1"/>
    <property type="match status" value="1"/>
</dbReference>
<dbReference type="Proteomes" id="UP000198635">
    <property type="component" value="Unassembled WGS sequence"/>
</dbReference>
<keyword evidence="6 15" id="KW-0812">Transmembrane</keyword>
<dbReference type="Pfam" id="PF02518">
    <property type="entry name" value="HATPase_c"/>
    <property type="match status" value="1"/>
</dbReference>
<dbReference type="RefSeq" id="WP_177193006.1">
    <property type="nucleotide sequence ID" value="NZ_FORX01000002.1"/>
</dbReference>
<dbReference type="InterPro" id="IPR003660">
    <property type="entry name" value="HAMP_dom"/>
</dbReference>
<keyword evidence="20" id="KW-1185">Reference proteome</keyword>
<dbReference type="Gene3D" id="3.40.50.2300">
    <property type="match status" value="1"/>
</dbReference>
<evidence type="ECO:0000256" key="13">
    <source>
        <dbReference type="PROSITE-ProRule" id="PRU00169"/>
    </source>
</evidence>
<accession>A0A1I3QMA5</accession>
<dbReference type="GO" id="GO:0000155">
    <property type="term" value="F:phosphorelay sensor kinase activity"/>
    <property type="evidence" value="ECO:0007669"/>
    <property type="project" value="InterPro"/>
</dbReference>
<dbReference type="CDD" id="cd16922">
    <property type="entry name" value="HATPase_EvgS-ArcB-TorS-like"/>
    <property type="match status" value="1"/>
</dbReference>